<keyword evidence="4 7" id="KW-0378">Hydrolase</keyword>
<dbReference type="EMBL" id="AAVT01000001">
    <property type="protein sequence ID" value="EAW33097.1"/>
    <property type="molecule type" value="Genomic_DNA"/>
</dbReference>
<dbReference type="InterPro" id="IPR000086">
    <property type="entry name" value="NUDIX_hydrolase_dom"/>
</dbReference>
<dbReference type="InterPro" id="IPR020084">
    <property type="entry name" value="NUDIX_hydrolase_CS"/>
</dbReference>
<dbReference type="eggNOG" id="COG1051">
    <property type="taxonomic scope" value="Bacteria"/>
</dbReference>
<accession>A0YAE3</accession>
<evidence type="ECO:0000259" key="8">
    <source>
        <dbReference type="PROSITE" id="PS51462"/>
    </source>
</evidence>
<evidence type="ECO:0000313" key="9">
    <source>
        <dbReference type="EMBL" id="EAW33097.1"/>
    </source>
</evidence>
<gene>
    <name evidence="9" type="ORF">GP2143_17616</name>
</gene>
<dbReference type="PANTHER" id="PTHR12992">
    <property type="entry name" value="NUDIX HYDROLASE"/>
    <property type="match status" value="1"/>
</dbReference>
<feature type="domain" description="Nudix hydrolase" evidence="8">
    <location>
        <begin position="34"/>
        <end position="168"/>
    </location>
</feature>
<evidence type="ECO:0000256" key="5">
    <source>
        <dbReference type="ARBA" id="ARBA00022842"/>
    </source>
</evidence>
<dbReference type="AlphaFoldDB" id="A0YAE3"/>
<comment type="caution">
    <text evidence="9">The sequence shown here is derived from an EMBL/GenBank/DDBJ whole genome shotgun (WGS) entry which is preliminary data.</text>
</comment>
<comment type="cofactor">
    <cofactor evidence="1">
        <name>Mn(2+)</name>
        <dbReference type="ChEBI" id="CHEBI:29035"/>
    </cofactor>
</comment>
<dbReference type="InterPro" id="IPR020476">
    <property type="entry name" value="Nudix_hydrolase"/>
</dbReference>
<dbReference type="Pfam" id="PF00293">
    <property type="entry name" value="NUDIX"/>
    <property type="match status" value="1"/>
</dbReference>
<dbReference type="Gene3D" id="3.90.79.10">
    <property type="entry name" value="Nucleoside Triphosphate Pyrophosphohydrolase"/>
    <property type="match status" value="1"/>
</dbReference>
<evidence type="ECO:0000256" key="3">
    <source>
        <dbReference type="ARBA" id="ARBA00022723"/>
    </source>
</evidence>
<dbReference type="GO" id="GO:0046872">
    <property type="term" value="F:metal ion binding"/>
    <property type="evidence" value="ECO:0007669"/>
    <property type="project" value="UniProtKB-KW"/>
</dbReference>
<protein>
    <submittedName>
        <fullName evidence="9">NUDIX hydrolase</fullName>
    </submittedName>
</protein>
<evidence type="ECO:0000313" key="10">
    <source>
        <dbReference type="Proteomes" id="UP000004931"/>
    </source>
</evidence>
<dbReference type="GO" id="GO:0010945">
    <property type="term" value="F:coenzyme A diphosphatase activity"/>
    <property type="evidence" value="ECO:0007669"/>
    <property type="project" value="InterPro"/>
</dbReference>
<dbReference type="CDD" id="cd03426">
    <property type="entry name" value="NUDIX_CoAse_Nudt7"/>
    <property type="match status" value="1"/>
</dbReference>
<name>A0YAE3_9GAMM</name>
<keyword evidence="10" id="KW-1185">Reference proteome</keyword>
<comment type="similarity">
    <text evidence="7">Belongs to the Nudix hydrolase family.</text>
</comment>
<evidence type="ECO:0000256" key="2">
    <source>
        <dbReference type="ARBA" id="ARBA00001946"/>
    </source>
</evidence>
<evidence type="ECO:0000256" key="4">
    <source>
        <dbReference type="ARBA" id="ARBA00022801"/>
    </source>
</evidence>
<dbReference type="Proteomes" id="UP000004931">
    <property type="component" value="Unassembled WGS sequence"/>
</dbReference>
<dbReference type="SUPFAM" id="SSF55811">
    <property type="entry name" value="Nudix"/>
    <property type="match status" value="1"/>
</dbReference>
<dbReference type="OrthoDB" id="542521at2"/>
<keyword evidence="5" id="KW-0460">Magnesium</keyword>
<keyword evidence="6" id="KW-0464">Manganese</keyword>
<dbReference type="PROSITE" id="PS00893">
    <property type="entry name" value="NUDIX_BOX"/>
    <property type="match status" value="1"/>
</dbReference>
<keyword evidence="3" id="KW-0479">Metal-binding</keyword>
<evidence type="ECO:0000256" key="6">
    <source>
        <dbReference type="ARBA" id="ARBA00023211"/>
    </source>
</evidence>
<dbReference type="InterPro" id="IPR015797">
    <property type="entry name" value="NUDIX_hydrolase-like_dom_sf"/>
</dbReference>
<dbReference type="STRING" id="247633.GP2143_17616"/>
<comment type="cofactor">
    <cofactor evidence="2">
        <name>Mg(2+)</name>
        <dbReference type="ChEBI" id="CHEBI:18420"/>
    </cofactor>
</comment>
<dbReference type="PROSITE" id="PS51462">
    <property type="entry name" value="NUDIX"/>
    <property type="match status" value="1"/>
</dbReference>
<evidence type="ECO:0000256" key="1">
    <source>
        <dbReference type="ARBA" id="ARBA00001936"/>
    </source>
</evidence>
<evidence type="ECO:0000256" key="7">
    <source>
        <dbReference type="RuleBase" id="RU003476"/>
    </source>
</evidence>
<dbReference type="InterPro" id="IPR045121">
    <property type="entry name" value="CoAse"/>
</dbReference>
<dbReference type="PANTHER" id="PTHR12992:SF11">
    <property type="entry name" value="MITOCHONDRIAL COENZYME A DIPHOSPHATASE NUDT8"/>
    <property type="match status" value="1"/>
</dbReference>
<dbReference type="PRINTS" id="PR00502">
    <property type="entry name" value="NUDIXFAMILY"/>
</dbReference>
<organism evidence="9 10">
    <name type="scientific">marine gamma proteobacterium HTCC2143</name>
    <dbReference type="NCBI Taxonomy" id="247633"/>
    <lineage>
        <taxon>Bacteria</taxon>
        <taxon>Pseudomonadati</taxon>
        <taxon>Pseudomonadota</taxon>
        <taxon>Gammaproteobacteria</taxon>
        <taxon>Cellvibrionales</taxon>
        <taxon>Spongiibacteraceae</taxon>
        <taxon>BD1-7 clade</taxon>
    </lineage>
</organism>
<reference evidence="9 10" key="1">
    <citation type="journal article" date="2010" name="J. Bacteriol.">
        <title>Genome sequence of the oligotrophic marine Gammaproteobacterium HTCC2143, isolated from the Oregon Coast.</title>
        <authorList>
            <person name="Oh H.M."/>
            <person name="Kang I."/>
            <person name="Ferriera S."/>
            <person name="Giovannoni S.J."/>
            <person name="Cho J.C."/>
        </authorList>
    </citation>
    <scope>NUCLEOTIDE SEQUENCE [LARGE SCALE GENOMIC DNA]</scope>
    <source>
        <strain evidence="9 10">HTCC2143</strain>
    </source>
</reference>
<sequence length="211" mass="23862">MKPVADYAYTKLLEEQLSSNVRYFEDIRQPLDGLRHAAVALAVYDCQGEASVIVTRRSHSLREHSGQWALPGGRIDDGESPTDAALRELHEEVNLELGEESVIGTLDDYVTRSGYVITPVVVWADIDDRHLKANPDEVASIHPFTFTELSREDSPNLETIPESDRQVLSMNYFDDVLYAPTAAMLYQFREVALSGRSTRVLDYDQPVFAWR</sequence>
<proteinExistence type="inferred from homology"/>